<dbReference type="PANTHER" id="PTHR43616">
    <property type="entry name" value="GLYCEROL DEHYDROGENASE"/>
    <property type="match status" value="1"/>
</dbReference>
<feature type="binding site" evidence="9">
    <location>
        <position position="254"/>
    </location>
    <ligand>
        <name>glycerol</name>
        <dbReference type="ChEBI" id="CHEBI:17754"/>
    </ligand>
</feature>
<feature type="binding site" evidence="11">
    <location>
        <position position="131"/>
    </location>
    <ligand>
        <name>NAD(+)</name>
        <dbReference type="ChEBI" id="CHEBI:57540"/>
    </ligand>
</feature>
<feature type="domain" description="Alcohol dehydrogenase iron-type/glycerol dehydrogenase GldA" evidence="12">
    <location>
        <begin position="8"/>
        <end position="154"/>
    </location>
</feature>
<comment type="cofactor">
    <cofactor evidence="9">
        <name>Zn(2+)</name>
        <dbReference type="ChEBI" id="CHEBI:29105"/>
    </cofactor>
    <text evidence="9">Binds 1 zinc ion per subunit.</text>
</comment>
<dbReference type="Proteomes" id="UP000182836">
    <property type="component" value="Unassembled WGS sequence"/>
</dbReference>
<dbReference type="PANTHER" id="PTHR43616:SF5">
    <property type="entry name" value="GLYCEROL DEHYDROGENASE 1"/>
    <property type="match status" value="1"/>
</dbReference>
<evidence type="ECO:0000256" key="3">
    <source>
        <dbReference type="ARBA" id="ARBA00023002"/>
    </source>
</evidence>
<keyword evidence="15" id="KW-1185">Reference proteome</keyword>
<reference evidence="14 16" key="2">
    <citation type="submission" date="2016-10" db="EMBL/GenBank/DDBJ databases">
        <authorList>
            <person name="de Groot N.N."/>
        </authorList>
    </citation>
    <scope>NUCLEOTIDE SEQUENCE [LARGE SCALE GENOMIC DNA]</scope>
    <source>
        <strain evidence="14 16">DSM 2895</strain>
    </source>
</reference>
<evidence type="ECO:0000313" key="15">
    <source>
        <dbReference type="Proteomes" id="UP000037269"/>
    </source>
</evidence>
<feature type="binding site" evidence="11">
    <location>
        <begin position="116"/>
        <end position="119"/>
    </location>
    <ligand>
        <name>NAD(+)</name>
        <dbReference type="ChEBI" id="CHEBI:57540"/>
    </ligand>
</feature>
<keyword evidence="3 13" id="KW-0560">Oxidoreductase</keyword>
<evidence type="ECO:0000256" key="2">
    <source>
        <dbReference type="ARBA" id="ARBA00022723"/>
    </source>
</evidence>
<comment type="similarity">
    <text evidence="1">Belongs to the iron-containing alcohol dehydrogenase family.</text>
</comment>
<evidence type="ECO:0000256" key="5">
    <source>
        <dbReference type="ARBA" id="ARBA00037918"/>
    </source>
</evidence>
<evidence type="ECO:0000256" key="11">
    <source>
        <dbReference type="PIRSR" id="PIRSR000112-3"/>
    </source>
</evidence>
<keyword evidence="4 11" id="KW-0520">NAD</keyword>
<evidence type="ECO:0000259" key="12">
    <source>
        <dbReference type="Pfam" id="PF00465"/>
    </source>
</evidence>
<evidence type="ECO:0000313" key="13">
    <source>
        <dbReference type="EMBL" id="KON99250.1"/>
    </source>
</evidence>
<feature type="binding site" evidence="11">
    <location>
        <begin position="94"/>
        <end position="98"/>
    </location>
    <ligand>
        <name>NAD(+)</name>
        <dbReference type="ChEBI" id="CHEBI:57540"/>
    </ligand>
</feature>
<dbReference type="SUPFAM" id="SSF56796">
    <property type="entry name" value="Dehydroquinate synthase-like"/>
    <property type="match status" value="1"/>
</dbReference>
<dbReference type="Proteomes" id="UP000037269">
    <property type="component" value="Unassembled WGS sequence"/>
</dbReference>
<dbReference type="InterPro" id="IPR001670">
    <property type="entry name" value="ADH_Fe/GldA"/>
</dbReference>
<comment type="pathway">
    <text evidence="5">Polyol metabolism; glycerol fermentation; glycerone phosphate from glycerol (oxidative route): step 1/2.</text>
</comment>
<gene>
    <name evidence="13" type="primary">gldA</name>
    <name evidence="13" type="ORF">AF333_00470</name>
    <name evidence="14" type="ORF">SAMN04487909_105192</name>
</gene>
<dbReference type="NCBIfam" id="NF006941">
    <property type="entry name" value="PRK09423.1"/>
    <property type="match status" value="1"/>
</dbReference>
<dbReference type="EMBL" id="FNED01000005">
    <property type="protein sequence ID" value="SDI58445.1"/>
    <property type="molecule type" value="Genomic_DNA"/>
</dbReference>
<evidence type="ECO:0000256" key="9">
    <source>
        <dbReference type="PIRSR" id="PIRSR000112-1"/>
    </source>
</evidence>
<dbReference type="OrthoDB" id="5198708at2"/>
<evidence type="ECO:0000256" key="8">
    <source>
        <dbReference type="ARBA" id="ARBA00049006"/>
    </source>
</evidence>
<dbReference type="Gene3D" id="3.40.50.1970">
    <property type="match status" value="1"/>
</dbReference>
<sequence>MPQIFISPSKYVQGPAVTSEIGQYVAPLGKKVLILGGIRSIEAVKANIIHSLALHNVQYHIETFQGESSDNEINRMCMIGRNEKADIIIGIGGGKAIDTAKAVGFELDVPVAIVPTIASTDAPCSALSVIYSDEGVFERYLVLPKNPDLVLLDTEVIAHAPVRQLVAGMGDALSTYFEASACARARARNIAGGTMTQAALAIAELCYEILLRDGYKAKIACERKVVTEALSNIVEANTLLSGLGFESAGLAACHAVHNGLTVLEETHPYCHGEKVAFGTLTQLVLENRAMDEIEKVIDFCHLVGLPTTLADIGLENADPKQIRLAAEAACKEGETIYNMDMEITPDKVYAAMMAADALGHVYKQSKETVWMQSSSLVL</sequence>
<keyword evidence="9" id="KW-0862">Zinc</keyword>
<dbReference type="AlphaFoldDB" id="A0A0M0HB12"/>
<protein>
    <recommendedName>
        <fullName evidence="7">Glycerol dehydrogenase</fullName>
        <ecNumber evidence="6">1.1.1.6</ecNumber>
    </recommendedName>
</protein>
<organism evidence="13 15">
    <name type="scientific">Aneurinibacillus migulanus</name>
    <name type="common">Bacillus migulanus</name>
    <dbReference type="NCBI Taxonomy" id="47500"/>
    <lineage>
        <taxon>Bacteria</taxon>
        <taxon>Bacillati</taxon>
        <taxon>Bacillota</taxon>
        <taxon>Bacilli</taxon>
        <taxon>Bacillales</taxon>
        <taxon>Paenibacillaceae</taxon>
        <taxon>Aneurinibacillus group</taxon>
        <taxon>Aneurinibacillus</taxon>
    </lineage>
</organism>
<dbReference type="EMBL" id="LGUG01000002">
    <property type="protein sequence ID" value="KON99250.1"/>
    <property type="molecule type" value="Genomic_DNA"/>
</dbReference>
<feature type="binding site" evidence="11">
    <location>
        <position position="127"/>
    </location>
    <ligand>
        <name>NAD(+)</name>
        <dbReference type="ChEBI" id="CHEBI:57540"/>
    </ligand>
</feature>
<feature type="binding site" evidence="9">
    <location>
        <position position="171"/>
    </location>
    <ligand>
        <name>glycerol</name>
        <dbReference type="ChEBI" id="CHEBI:17754"/>
    </ligand>
</feature>
<evidence type="ECO:0000256" key="6">
    <source>
        <dbReference type="ARBA" id="ARBA00039147"/>
    </source>
</evidence>
<dbReference type="PIRSF" id="PIRSF000112">
    <property type="entry name" value="Glycerol_dehydrogenase"/>
    <property type="match status" value="1"/>
</dbReference>
<dbReference type="GO" id="GO:0008888">
    <property type="term" value="F:glycerol dehydrogenase (NAD+) activity"/>
    <property type="evidence" value="ECO:0007669"/>
    <property type="project" value="UniProtKB-EC"/>
</dbReference>
<feature type="binding site" evidence="9">
    <location>
        <position position="271"/>
    </location>
    <ligand>
        <name>glycerol</name>
        <dbReference type="ChEBI" id="CHEBI:17754"/>
    </ligand>
</feature>
<dbReference type="STRING" id="47500.AF333_00470"/>
<proteinExistence type="inferred from homology"/>
<comment type="catalytic activity">
    <reaction evidence="8">
        <text>glycerol + NAD(+) = dihydroxyacetone + NADH + H(+)</text>
        <dbReference type="Rhea" id="RHEA:13769"/>
        <dbReference type="ChEBI" id="CHEBI:15378"/>
        <dbReference type="ChEBI" id="CHEBI:16016"/>
        <dbReference type="ChEBI" id="CHEBI:17754"/>
        <dbReference type="ChEBI" id="CHEBI:57540"/>
        <dbReference type="ChEBI" id="CHEBI:57945"/>
        <dbReference type="EC" id="1.1.1.6"/>
    </reaction>
</comment>
<dbReference type="CDD" id="cd08170">
    <property type="entry name" value="GlyDH"/>
    <property type="match status" value="1"/>
</dbReference>
<name>A0A0M0HB12_ANEMI</name>
<keyword evidence="2 9" id="KW-0479">Metal-binding</keyword>
<dbReference type="EC" id="1.1.1.6" evidence="6"/>
<feature type="binding site" evidence="11">
    <location>
        <position position="125"/>
    </location>
    <ligand>
        <name>NAD(+)</name>
        <dbReference type="ChEBI" id="CHEBI:57540"/>
    </ligand>
</feature>
<dbReference type="InterPro" id="IPR018211">
    <property type="entry name" value="ADH_Fe_CS"/>
</dbReference>
<evidence type="ECO:0000313" key="16">
    <source>
        <dbReference type="Proteomes" id="UP000182836"/>
    </source>
</evidence>
<evidence type="ECO:0000256" key="1">
    <source>
        <dbReference type="ARBA" id="ARBA00007358"/>
    </source>
</evidence>
<dbReference type="RefSeq" id="WP_043063868.1">
    <property type="nucleotide sequence ID" value="NZ_BJOA01000074.1"/>
</dbReference>
<dbReference type="GO" id="GO:0005829">
    <property type="term" value="C:cytosol"/>
    <property type="evidence" value="ECO:0007669"/>
    <property type="project" value="TreeGrafter"/>
</dbReference>
<dbReference type="Gene3D" id="1.20.1090.10">
    <property type="entry name" value="Dehydroquinate synthase-like - alpha domain"/>
    <property type="match status" value="1"/>
</dbReference>
<dbReference type="Pfam" id="PF00465">
    <property type="entry name" value="Fe-ADH"/>
    <property type="match status" value="1"/>
</dbReference>
<evidence type="ECO:0000256" key="7">
    <source>
        <dbReference type="ARBA" id="ARBA00040132"/>
    </source>
</evidence>
<reference evidence="13 15" key="1">
    <citation type="submission" date="2015-07" db="EMBL/GenBank/DDBJ databases">
        <title>Fjat-14205 dsm 2895.</title>
        <authorList>
            <person name="Liu B."/>
            <person name="Wang J."/>
            <person name="Zhu Y."/>
            <person name="Liu G."/>
            <person name="Chen Q."/>
            <person name="Chen Z."/>
            <person name="Lan J."/>
            <person name="Che J."/>
            <person name="Ge C."/>
            <person name="Shi H."/>
            <person name="Pan Z."/>
            <person name="Liu X."/>
        </authorList>
    </citation>
    <scope>NUCLEOTIDE SEQUENCE [LARGE SCALE GENOMIC DNA]</scope>
    <source>
        <strain evidence="13 15">DSM 2895</strain>
    </source>
</reference>
<evidence type="ECO:0000313" key="14">
    <source>
        <dbReference type="EMBL" id="SDI58445.1"/>
    </source>
</evidence>
<evidence type="ECO:0000256" key="10">
    <source>
        <dbReference type="PIRSR" id="PIRSR000112-2"/>
    </source>
</evidence>
<accession>A0A0M0HB12</accession>
<feature type="binding site" evidence="10">
    <location>
        <position position="121"/>
    </location>
    <ligand>
        <name>glycerol</name>
        <dbReference type="ChEBI" id="CHEBI:17754"/>
    </ligand>
</feature>
<dbReference type="PROSITE" id="PS00913">
    <property type="entry name" value="ADH_IRON_1"/>
    <property type="match status" value="1"/>
</dbReference>
<dbReference type="GO" id="GO:0046872">
    <property type="term" value="F:metal ion binding"/>
    <property type="evidence" value="ECO:0007669"/>
    <property type="project" value="UniProtKB-KW"/>
</dbReference>
<evidence type="ECO:0000256" key="4">
    <source>
        <dbReference type="ARBA" id="ARBA00023027"/>
    </source>
</evidence>
<dbReference type="InterPro" id="IPR016205">
    <property type="entry name" value="Glycerol_DH"/>
</dbReference>
<dbReference type="PATRIC" id="fig|47500.9.peg.787"/>
<dbReference type="GeneID" id="42303690"/>